<sequence length="463" mass="51331">MRRRAVPAYSALLAATASWFYLIHLDSSLLSTNATALQEALPPRNFELIMNEEAELQARIAALSGQINQRKQQPFGYSHDARWTPYARRGRGGHQPPHKNRTLVLNTPVPQDAGMKAEPGVISAPAPVAPSPAKNAFVSTRGSRMNQLMTKETFAREQKQRIEQLEQQRAAKRPRGPPSAPVNMASTARQPLREVEIEGIRFHLKEDGSKLIRIRDTAYDSKETPKKAKIADVEFCRTKNGNLVRMMAQNGTQRLVKRAPKPQCENFTKHGTCVFGPSCKFTHNPEKVAICKELMRSGSCKAGETCDMSHELTYHRVPACTHFQRGNCTNDACRYPHVHVSPTARVCRPFATLGYCAKGPDCDDRHVFECPDYASTGHCANHEKGTCAVQHVDRAGALRKAARKQAKHGSEDESDISSDEDEGQGKEEANGREATVDSDTDIEMGSDEDSHVLAQQQDFVSFA</sequence>
<name>A0A0F4GV73_9PEZI</name>
<dbReference type="Gene3D" id="4.10.1000.10">
    <property type="entry name" value="Zinc finger, CCCH-type"/>
    <property type="match status" value="2"/>
</dbReference>
<protein>
    <submittedName>
        <fullName evidence="7">CCCH zinc finger protein</fullName>
    </submittedName>
</protein>
<dbReference type="PANTHER" id="PTHR46156">
    <property type="entry name" value="CCCH ZINGC FINGER"/>
    <property type="match status" value="1"/>
</dbReference>
<evidence type="ECO:0000256" key="3">
    <source>
        <dbReference type="ARBA" id="ARBA00022833"/>
    </source>
</evidence>
<reference evidence="7 8" key="1">
    <citation type="submission" date="2015-03" db="EMBL/GenBank/DDBJ databases">
        <title>RNA-seq based gene annotation and comparative genomics of four Zymoseptoria species reveal species-specific pathogenicity related genes and transposable element activity.</title>
        <authorList>
            <person name="Grandaubert J."/>
            <person name="Bhattacharyya A."/>
            <person name="Stukenbrock E.H."/>
        </authorList>
    </citation>
    <scope>NUCLEOTIDE SEQUENCE [LARGE SCALE GENOMIC DNA]</scope>
    <source>
        <strain evidence="7 8">Zb18110</strain>
    </source>
</reference>
<dbReference type="PROSITE" id="PS50103">
    <property type="entry name" value="ZF_C3H1"/>
    <property type="match status" value="4"/>
</dbReference>
<dbReference type="GO" id="GO:0005634">
    <property type="term" value="C:nucleus"/>
    <property type="evidence" value="ECO:0007669"/>
    <property type="project" value="TreeGrafter"/>
</dbReference>
<keyword evidence="3 4" id="KW-0862">Zinc</keyword>
<keyword evidence="8" id="KW-1185">Reference proteome</keyword>
<dbReference type="PANTHER" id="PTHR46156:SF1">
    <property type="entry name" value="ZINC FINGER CCCH DOMAIN-CONTAINING PROTEIN 3"/>
    <property type="match status" value="1"/>
</dbReference>
<dbReference type="SMART" id="SM00356">
    <property type="entry name" value="ZnF_C3H1"/>
    <property type="match status" value="4"/>
</dbReference>
<evidence type="ECO:0000256" key="4">
    <source>
        <dbReference type="PROSITE-ProRule" id="PRU00723"/>
    </source>
</evidence>
<feature type="compositionally biased region" description="Acidic residues" evidence="5">
    <location>
        <begin position="412"/>
        <end position="422"/>
    </location>
</feature>
<dbReference type="OrthoDB" id="410307at2759"/>
<dbReference type="GO" id="GO:0008270">
    <property type="term" value="F:zinc ion binding"/>
    <property type="evidence" value="ECO:0007669"/>
    <property type="project" value="UniProtKB-KW"/>
</dbReference>
<dbReference type="SUPFAM" id="SSF90229">
    <property type="entry name" value="CCCH zinc finger"/>
    <property type="match status" value="2"/>
</dbReference>
<evidence type="ECO:0000256" key="2">
    <source>
        <dbReference type="ARBA" id="ARBA00022771"/>
    </source>
</evidence>
<dbReference type="AlphaFoldDB" id="A0A0F4GV73"/>
<feature type="domain" description="C3H1-type" evidence="6">
    <location>
        <begin position="341"/>
        <end position="369"/>
    </location>
</feature>
<feature type="compositionally biased region" description="Basic and acidic residues" evidence="5">
    <location>
        <begin position="423"/>
        <end position="435"/>
    </location>
</feature>
<feature type="zinc finger region" description="C3H1-type" evidence="4">
    <location>
        <begin position="290"/>
        <end position="313"/>
    </location>
</feature>
<evidence type="ECO:0000259" key="6">
    <source>
        <dbReference type="PROSITE" id="PS50103"/>
    </source>
</evidence>
<accession>A0A0F4GV73</accession>
<dbReference type="InterPro" id="IPR036855">
    <property type="entry name" value="Znf_CCCH_sf"/>
</dbReference>
<feature type="zinc finger region" description="C3H1-type" evidence="4">
    <location>
        <begin position="341"/>
        <end position="369"/>
    </location>
</feature>
<dbReference type="EMBL" id="LAFY01000299">
    <property type="protein sequence ID" value="KJY00933.1"/>
    <property type="molecule type" value="Genomic_DNA"/>
</dbReference>
<organism evidence="7 8">
    <name type="scientific">Zymoseptoria brevis</name>
    <dbReference type="NCBI Taxonomy" id="1047168"/>
    <lineage>
        <taxon>Eukaryota</taxon>
        <taxon>Fungi</taxon>
        <taxon>Dikarya</taxon>
        <taxon>Ascomycota</taxon>
        <taxon>Pezizomycotina</taxon>
        <taxon>Dothideomycetes</taxon>
        <taxon>Dothideomycetidae</taxon>
        <taxon>Mycosphaerellales</taxon>
        <taxon>Mycosphaerellaceae</taxon>
        <taxon>Zymoseptoria</taxon>
    </lineage>
</organism>
<keyword evidence="1 4" id="KW-0479">Metal-binding</keyword>
<comment type="caution">
    <text evidence="7">The sequence shown here is derived from an EMBL/GenBank/DDBJ whole genome shotgun (WGS) entry which is preliminary data.</text>
</comment>
<keyword evidence="2 4" id="KW-0863">Zinc-finger</keyword>
<feature type="domain" description="C3H1-type" evidence="6">
    <location>
        <begin position="258"/>
        <end position="286"/>
    </location>
</feature>
<proteinExistence type="predicted"/>
<dbReference type="STRING" id="1047168.A0A0F4GV73"/>
<dbReference type="FunFam" id="4.10.1000.10:FF:000035">
    <property type="entry name" value="CCCH zinc finger protein, variant"/>
    <property type="match status" value="1"/>
</dbReference>
<feature type="compositionally biased region" description="Polar residues" evidence="5">
    <location>
        <begin position="453"/>
        <end position="463"/>
    </location>
</feature>
<feature type="compositionally biased region" description="Acidic residues" evidence="5">
    <location>
        <begin position="436"/>
        <end position="447"/>
    </location>
</feature>
<evidence type="ECO:0000256" key="1">
    <source>
        <dbReference type="ARBA" id="ARBA00022723"/>
    </source>
</evidence>
<feature type="region of interest" description="Disordered" evidence="5">
    <location>
        <begin position="398"/>
        <end position="463"/>
    </location>
</feature>
<feature type="zinc finger region" description="C3H1-type" evidence="4">
    <location>
        <begin position="258"/>
        <end position="286"/>
    </location>
</feature>
<gene>
    <name evidence="7" type="ORF">TI39_contig307g00059</name>
</gene>
<feature type="domain" description="C3H1-type" evidence="6">
    <location>
        <begin position="314"/>
        <end position="340"/>
    </location>
</feature>
<evidence type="ECO:0000313" key="8">
    <source>
        <dbReference type="Proteomes" id="UP000033647"/>
    </source>
</evidence>
<feature type="zinc finger region" description="C3H1-type" evidence="4">
    <location>
        <begin position="314"/>
        <end position="340"/>
    </location>
</feature>
<dbReference type="Proteomes" id="UP000033647">
    <property type="component" value="Unassembled WGS sequence"/>
</dbReference>
<feature type="region of interest" description="Disordered" evidence="5">
    <location>
        <begin position="165"/>
        <end position="188"/>
    </location>
</feature>
<feature type="domain" description="C3H1-type" evidence="6">
    <location>
        <begin position="290"/>
        <end position="313"/>
    </location>
</feature>
<evidence type="ECO:0000256" key="5">
    <source>
        <dbReference type="SAM" id="MobiDB-lite"/>
    </source>
</evidence>
<dbReference type="InterPro" id="IPR000571">
    <property type="entry name" value="Znf_CCCH"/>
</dbReference>
<dbReference type="Pfam" id="PF00642">
    <property type="entry name" value="zf-CCCH"/>
    <property type="match status" value="1"/>
</dbReference>
<evidence type="ECO:0000313" key="7">
    <source>
        <dbReference type="EMBL" id="KJY00933.1"/>
    </source>
</evidence>